<dbReference type="Gene3D" id="3.40.50.1820">
    <property type="entry name" value="alpha/beta hydrolase"/>
    <property type="match status" value="1"/>
</dbReference>
<dbReference type="SUPFAM" id="SSF53474">
    <property type="entry name" value="alpha/beta-Hydrolases"/>
    <property type="match status" value="1"/>
</dbReference>
<dbReference type="Proteomes" id="UP001275440">
    <property type="component" value="Unassembled WGS sequence"/>
</dbReference>
<accession>A0ABU3WV24</accession>
<dbReference type="EMBL" id="WBMO01000005">
    <property type="protein sequence ID" value="MDV2477855.1"/>
    <property type="molecule type" value="Genomic_DNA"/>
</dbReference>
<dbReference type="PRINTS" id="PR00412">
    <property type="entry name" value="EPOXHYDRLASE"/>
</dbReference>
<gene>
    <name evidence="3" type="ORF">F8M49_25140</name>
</gene>
<reference evidence="3 4" key="1">
    <citation type="submission" date="2019-10" db="EMBL/GenBank/DDBJ databases">
        <title>Draft Genome Assembly of Rhodococcus zopfii DSM44189.</title>
        <authorList>
            <person name="Sutton J.M."/>
            <person name="Akob D.M."/>
            <person name="Bushman T.J."/>
        </authorList>
    </citation>
    <scope>NUCLEOTIDE SEQUENCE [LARGE SCALE GENOMIC DNA]</scope>
    <source>
        <strain evidence="3 4">DSM 44189</strain>
    </source>
</reference>
<keyword evidence="4" id="KW-1185">Reference proteome</keyword>
<keyword evidence="1 3" id="KW-0378">Hydrolase</keyword>
<dbReference type="InterPro" id="IPR000639">
    <property type="entry name" value="Epox_hydrolase-like"/>
</dbReference>
<name>A0ABU3WV24_9NOCA</name>
<protein>
    <submittedName>
        <fullName evidence="3">Alpha/beta fold hydrolase</fullName>
    </submittedName>
</protein>
<dbReference type="PANTHER" id="PTHR43329">
    <property type="entry name" value="EPOXIDE HYDROLASE"/>
    <property type="match status" value="1"/>
</dbReference>
<dbReference type="InterPro" id="IPR000073">
    <property type="entry name" value="AB_hydrolase_1"/>
</dbReference>
<comment type="caution">
    <text evidence="3">The sequence shown here is derived from an EMBL/GenBank/DDBJ whole genome shotgun (WGS) entry which is preliminary data.</text>
</comment>
<proteinExistence type="predicted"/>
<evidence type="ECO:0000259" key="2">
    <source>
        <dbReference type="Pfam" id="PF00561"/>
    </source>
</evidence>
<dbReference type="Pfam" id="PF00561">
    <property type="entry name" value="Abhydrolase_1"/>
    <property type="match status" value="1"/>
</dbReference>
<evidence type="ECO:0000313" key="4">
    <source>
        <dbReference type="Proteomes" id="UP001275440"/>
    </source>
</evidence>
<evidence type="ECO:0000256" key="1">
    <source>
        <dbReference type="ARBA" id="ARBA00022801"/>
    </source>
</evidence>
<dbReference type="InterPro" id="IPR029058">
    <property type="entry name" value="AB_hydrolase_fold"/>
</dbReference>
<organism evidence="3 4">
    <name type="scientific">Rhodococcus zopfii</name>
    <dbReference type="NCBI Taxonomy" id="43772"/>
    <lineage>
        <taxon>Bacteria</taxon>
        <taxon>Bacillati</taxon>
        <taxon>Actinomycetota</taxon>
        <taxon>Actinomycetes</taxon>
        <taxon>Mycobacteriales</taxon>
        <taxon>Nocardiaceae</taxon>
        <taxon>Rhodococcus</taxon>
    </lineage>
</organism>
<dbReference type="GO" id="GO:0016787">
    <property type="term" value="F:hydrolase activity"/>
    <property type="evidence" value="ECO:0007669"/>
    <property type="project" value="UniProtKB-KW"/>
</dbReference>
<sequence length="297" mass="32957">MSTISVTRDSIRLEVVVEGNPHGPTIVLVHGWPDTHALWDRVVPLLTGEFRVVRYDNRGAGSSSVPARVRDYRLEELARDLFAVVDAVGAGEPVHLLGHDWGAVICWEAVCEPGAAGRIASYTSVSGPNLDHLGLWMRRSLRSGRFAGPLAQAVASAYTVLFQIPGVPIPVLRWVLAPNWARFVGLFDHADPSVISPAPTLGDDMVHGLMLYRANIRRRLVSPRERVTEVPVQLVFARRDRAVRPVGYEDTGHRVPNLRREQLDAGHWSPRTHPAQLARLTAEFVRQAAERDSPRQI</sequence>
<evidence type="ECO:0000313" key="3">
    <source>
        <dbReference type="EMBL" id="MDV2477855.1"/>
    </source>
</evidence>
<feature type="domain" description="AB hydrolase-1" evidence="2">
    <location>
        <begin position="24"/>
        <end position="270"/>
    </location>
</feature>